<proteinExistence type="predicted"/>
<feature type="region of interest" description="Disordered" evidence="4">
    <location>
        <begin position="67"/>
        <end position="118"/>
    </location>
</feature>
<reference evidence="5 6" key="1">
    <citation type="submission" date="2020-06" db="EMBL/GenBank/DDBJ databases">
        <title>The yeast mating-type switching endonuclease HO is a domesticated member of an unorthodox homing genetic element family.</title>
        <authorList>
            <person name="Coughlan A.Y."/>
            <person name="Lombardi L."/>
            <person name="Braun-Galleani S."/>
            <person name="Martos A.R."/>
            <person name="Galeote V."/>
            <person name="Bigey F."/>
            <person name="Dequin S."/>
            <person name="Byrne K.P."/>
            <person name="Wolfe K.H."/>
        </authorList>
    </citation>
    <scope>NUCLEOTIDE SEQUENCE [LARGE SCALE GENOMIC DNA]</scope>
    <source>
        <strain evidence="5 6">CBS2947</strain>
    </source>
</reference>
<feature type="region of interest" description="Disordered" evidence="4">
    <location>
        <begin position="1"/>
        <end position="54"/>
    </location>
</feature>
<gene>
    <name evidence="5" type="ORF">HG537_0C02040</name>
</gene>
<dbReference type="InterPro" id="IPR031632">
    <property type="entry name" value="SVIP"/>
</dbReference>
<sequence length="118" mass="13258">MGLCASKSDQVKESPVLKPKSQIRKTHDKSKQSKPSKLRNGTGHRVQGEVDETKEVLSAQEAARLAAEKRLQESNAKATQGTLGKKLAEERSKSHKTHMMKEAERRQLEKASRDFVYD</sequence>
<dbReference type="OrthoDB" id="4036141at2759"/>
<evidence type="ECO:0000256" key="4">
    <source>
        <dbReference type="SAM" id="MobiDB-lite"/>
    </source>
</evidence>
<keyword evidence="6" id="KW-1185">Reference proteome</keyword>
<dbReference type="Proteomes" id="UP000510647">
    <property type="component" value="Chromosome 3"/>
</dbReference>
<evidence type="ECO:0000313" key="5">
    <source>
        <dbReference type="EMBL" id="QLQ79557.1"/>
    </source>
</evidence>
<protein>
    <submittedName>
        <fullName evidence="5">Uncharacterized protein</fullName>
    </submittedName>
</protein>
<feature type="compositionally biased region" description="Basic residues" evidence="4">
    <location>
        <begin position="21"/>
        <end position="37"/>
    </location>
</feature>
<evidence type="ECO:0000256" key="1">
    <source>
        <dbReference type="ARBA" id="ARBA00022707"/>
    </source>
</evidence>
<accession>A0A7H9HS95</accession>
<dbReference type="Pfam" id="PF15811">
    <property type="entry name" value="SVIP"/>
    <property type="match status" value="1"/>
</dbReference>
<dbReference type="EMBL" id="CP059269">
    <property type="protein sequence ID" value="QLQ79557.1"/>
    <property type="molecule type" value="Genomic_DNA"/>
</dbReference>
<evidence type="ECO:0000256" key="2">
    <source>
        <dbReference type="ARBA" id="ARBA00023139"/>
    </source>
</evidence>
<keyword evidence="1" id="KW-0519">Myristate</keyword>
<feature type="compositionally biased region" description="Basic and acidic residues" evidence="4">
    <location>
        <begin position="99"/>
        <end position="118"/>
    </location>
</feature>
<organism evidence="5 6">
    <name type="scientific">Torulaspora globosa</name>
    <dbReference type="NCBI Taxonomy" id="48254"/>
    <lineage>
        <taxon>Eukaryota</taxon>
        <taxon>Fungi</taxon>
        <taxon>Dikarya</taxon>
        <taxon>Ascomycota</taxon>
        <taxon>Saccharomycotina</taxon>
        <taxon>Saccharomycetes</taxon>
        <taxon>Saccharomycetales</taxon>
        <taxon>Saccharomycetaceae</taxon>
        <taxon>Torulaspora</taxon>
    </lineage>
</organism>
<evidence type="ECO:0000256" key="3">
    <source>
        <dbReference type="ARBA" id="ARBA00023288"/>
    </source>
</evidence>
<feature type="compositionally biased region" description="Polar residues" evidence="4">
    <location>
        <begin position="73"/>
        <end position="82"/>
    </location>
</feature>
<name>A0A7H9HS95_9SACH</name>
<dbReference type="AlphaFoldDB" id="A0A7H9HS95"/>
<keyword evidence="2" id="KW-0564">Palmitate</keyword>
<evidence type="ECO:0000313" key="6">
    <source>
        <dbReference type="Proteomes" id="UP000510647"/>
    </source>
</evidence>
<keyword evidence="3" id="KW-0449">Lipoprotein</keyword>